<sequence length="42" mass="4127">MAVGKDVTFANAVTCGDAAAVLSHSTFPRGGIAPISSHGGVR</sequence>
<dbReference type="AlphaFoldDB" id="A0A6J6S5B3"/>
<protein>
    <submittedName>
        <fullName evidence="1">Unannotated protein</fullName>
    </submittedName>
</protein>
<name>A0A6J6S5B3_9ZZZZ</name>
<organism evidence="1">
    <name type="scientific">freshwater metagenome</name>
    <dbReference type="NCBI Taxonomy" id="449393"/>
    <lineage>
        <taxon>unclassified sequences</taxon>
        <taxon>metagenomes</taxon>
        <taxon>ecological metagenomes</taxon>
    </lineage>
</organism>
<accession>A0A6J6S5B3</accession>
<reference evidence="1" key="1">
    <citation type="submission" date="2020-05" db="EMBL/GenBank/DDBJ databases">
        <authorList>
            <person name="Chiriac C."/>
            <person name="Salcher M."/>
            <person name="Ghai R."/>
            <person name="Kavagutti S V."/>
        </authorList>
    </citation>
    <scope>NUCLEOTIDE SEQUENCE</scope>
</reference>
<proteinExistence type="predicted"/>
<dbReference type="EMBL" id="CAEZYW010000008">
    <property type="protein sequence ID" value="CAB4729835.1"/>
    <property type="molecule type" value="Genomic_DNA"/>
</dbReference>
<gene>
    <name evidence="1" type="ORF">UFOPK2786_00110</name>
</gene>
<evidence type="ECO:0000313" key="1">
    <source>
        <dbReference type="EMBL" id="CAB4729835.1"/>
    </source>
</evidence>